<evidence type="ECO:0000256" key="4">
    <source>
        <dbReference type="ARBA" id="ARBA00022475"/>
    </source>
</evidence>
<name>A0A2G6E6X7_9BACT</name>
<feature type="transmembrane region" description="Helical" evidence="9">
    <location>
        <begin position="84"/>
        <end position="106"/>
    </location>
</feature>
<dbReference type="EMBL" id="PDPS01000025">
    <property type="protein sequence ID" value="PID57839.1"/>
    <property type="molecule type" value="Genomic_DNA"/>
</dbReference>
<comment type="subcellular location">
    <subcellularLocation>
        <location evidence="1">Cell inner membrane</location>
        <topology evidence="1">Multi-pass membrane protein</topology>
    </subcellularLocation>
    <subcellularLocation>
        <location evidence="9">Cell membrane</location>
        <topology evidence="9">Multi-pass membrane protein</topology>
    </subcellularLocation>
</comment>
<evidence type="ECO:0000313" key="11">
    <source>
        <dbReference type="EMBL" id="PID57839.1"/>
    </source>
</evidence>
<evidence type="ECO:0000259" key="10">
    <source>
        <dbReference type="PROSITE" id="PS51012"/>
    </source>
</evidence>
<evidence type="ECO:0000256" key="5">
    <source>
        <dbReference type="ARBA" id="ARBA00022519"/>
    </source>
</evidence>
<reference evidence="11 12" key="1">
    <citation type="submission" date="2017-10" db="EMBL/GenBank/DDBJ databases">
        <title>Novel microbial diversity and functional potential in the marine mammal oral microbiome.</title>
        <authorList>
            <person name="Dudek N.K."/>
            <person name="Sun C.L."/>
            <person name="Burstein D."/>
            <person name="Kantor R.S."/>
            <person name="Aliaga Goltsman D.S."/>
            <person name="Bik E.M."/>
            <person name="Thomas B.C."/>
            <person name="Banfield J.F."/>
            <person name="Relman D.A."/>
        </authorList>
    </citation>
    <scope>NUCLEOTIDE SEQUENCE [LARGE SCALE GENOMIC DNA]</scope>
    <source>
        <strain evidence="11">DOLZORAL124_49_17</strain>
    </source>
</reference>
<dbReference type="PANTHER" id="PTHR30413:SF8">
    <property type="entry name" value="TRANSPORT PERMEASE PROTEIN"/>
    <property type="match status" value="1"/>
</dbReference>
<evidence type="ECO:0000256" key="2">
    <source>
        <dbReference type="ARBA" id="ARBA00007783"/>
    </source>
</evidence>
<dbReference type="GO" id="GO:0140359">
    <property type="term" value="F:ABC-type transporter activity"/>
    <property type="evidence" value="ECO:0007669"/>
    <property type="project" value="InterPro"/>
</dbReference>
<dbReference type="PROSITE" id="PS51012">
    <property type="entry name" value="ABC_TM2"/>
    <property type="match status" value="1"/>
</dbReference>
<feature type="transmembrane region" description="Helical" evidence="9">
    <location>
        <begin position="201"/>
        <end position="227"/>
    </location>
</feature>
<keyword evidence="5" id="KW-0997">Cell inner membrane</keyword>
<dbReference type="AlphaFoldDB" id="A0A2G6E6X7"/>
<dbReference type="InterPro" id="IPR047817">
    <property type="entry name" value="ABC2_TM_bact-type"/>
</dbReference>
<gene>
    <name evidence="11" type="ORF">CSB45_06355</name>
</gene>
<keyword evidence="7 9" id="KW-1133">Transmembrane helix</keyword>
<protein>
    <recommendedName>
        <fullName evidence="9">Transport permease protein</fullName>
    </recommendedName>
</protein>
<keyword evidence="8 9" id="KW-0472">Membrane</keyword>
<dbReference type="GO" id="GO:0005886">
    <property type="term" value="C:plasma membrane"/>
    <property type="evidence" value="ECO:0007669"/>
    <property type="project" value="UniProtKB-SubCell"/>
</dbReference>
<evidence type="ECO:0000313" key="12">
    <source>
        <dbReference type="Proteomes" id="UP000229740"/>
    </source>
</evidence>
<evidence type="ECO:0000256" key="6">
    <source>
        <dbReference type="ARBA" id="ARBA00022692"/>
    </source>
</evidence>
<comment type="caution">
    <text evidence="11">The sequence shown here is derived from an EMBL/GenBank/DDBJ whole genome shotgun (WGS) entry which is preliminary data.</text>
</comment>
<feature type="transmembrane region" description="Helical" evidence="9">
    <location>
        <begin position="167"/>
        <end position="189"/>
    </location>
</feature>
<dbReference type="PANTHER" id="PTHR30413">
    <property type="entry name" value="INNER MEMBRANE TRANSPORT PERMEASE"/>
    <property type="match status" value="1"/>
</dbReference>
<comment type="similarity">
    <text evidence="2 9">Belongs to the ABC-2 integral membrane protein family.</text>
</comment>
<evidence type="ECO:0000256" key="1">
    <source>
        <dbReference type="ARBA" id="ARBA00004429"/>
    </source>
</evidence>
<feature type="transmembrane region" description="Helical" evidence="9">
    <location>
        <begin position="255"/>
        <end position="276"/>
    </location>
</feature>
<keyword evidence="3 9" id="KW-0813">Transport</keyword>
<feature type="transmembrane region" description="Helical" evidence="9">
    <location>
        <begin position="57"/>
        <end position="78"/>
    </location>
</feature>
<evidence type="ECO:0000256" key="7">
    <source>
        <dbReference type="ARBA" id="ARBA00022989"/>
    </source>
</evidence>
<accession>A0A2G6E6X7</accession>
<evidence type="ECO:0000256" key="3">
    <source>
        <dbReference type="ARBA" id="ARBA00022448"/>
    </source>
</evidence>
<organism evidence="11 12">
    <name type="scientific">candidate division KSB3 bacterium</name>
    <dbReference type="NCBI Taxonomy" id="2044937"/>
    <lineage>
        <taxon>Bacteria</taxon>
        <taxon>candidate division KSB3</taxon>
    </lineage>
</organism>
<sequence>MEESLKVPSQHWTKIIQPHPKCFDVRLNELWQYRELILLFVWRDFVKIYKQTILGPLWFFLQPLFTTIVFTVIFGRIAKISTDGVPHILFYMAGTILWTYFASCLTKTSETFIANSAIFGKVYFPRLTVPASIAISSLIAFSLQFLFFILLVLFYALSKATVKPTGWLLYTPFLIIHMAALSLGAGIIISSMTTKYRDLKLLANFGIQLWMYATPVVYPISIVPIRWRWLMALNPMTTVVETFRYAFLGSGSMNVQYLVISVLLTIAILFTGLILFSRIEKNFIDTV</sequence>
<keyword evidence="4 9" id="KW-1003">Cell membrane</keyword>
<feature type="transmembrane region" description="Helical" evidence="9">
    <location>
        <begin position="127"/>
        <end position="155"/>
    </location>
</feature>
<proteinExistence type="inferred from homology"/>
<keyword evidence="6 9" id="KW-0812">Transmembrane</keyword>
<feature type="domain" description="ABC transmembrane type-2" evidence="10">
    <location>
        <begin position="54"/>
        <end position="279"/>
    </location>
</feature>
<evidence type="ECO:0000256" key="8">
    <source>
        <dbReference type="ARBA" id="ARBA00023136"/>
    </source>
</evidence>
<dbReference type="InterPro" id="IPR013525">
    <property type="entry name" value="ABC2_TM"/>
</dbReference>
<dbReference type="GO" id="GO:0015920">
    <property type="term" value="P:lipopolysaccharide transport"/>
    <property type="evidence" value="ECO:0007669"/>
    <property type="project" value="TreeGrafter"/>
</dbReference>
<dbReference type="Proteomes" id="UP000229740">
    <property type="component" value="Unassembled WGS sequence"/>
</dbReference>
<evidence type="ECO:0000256" key="9">
    <source>
        <dbReference type="RuleBase" id="RU361157"/>
    </source>
</evidence>
<dbReference type="Pfam" id="PF01061">
    <property type="entry name" value="ABC2_membrane"/>
    <property type="match status" value="1"/>
</dbReference>